<dbReference type="AlphaFoldDB" id="A0A4S4DT83"/>
<dbReference type="PANTHER" id="PTHR11732">
    <property type="entry name" value="ALDO/KETO REDUCTASE"/>
    <property type="match status" value="1"/>
</dbReference>
<dbReference type="InterPro" id="IPR023210">
    <property type="entry name" value="NADP_OxRdtase_dom"/>
</dbReference>
<accession>A0A4S4DT83</accession>
<proteinExistence type="predicted"/>
<keyword evidence="1" id="KW-0812">Transmembrane</keyword>
<organism evidence="3 4">
    <name type="scientific">Camellia sinensis var. sinensis</name>
    <name type="common">China tea</name>
    <dbReference type="NCBI Taxonomy" id="542762"/>
    <lineage>
        <taxon>Eukaryota</taxon>
        <taxon>Viridiplantae</taxon>
        <taxon>Streptophyta</taxon>
        <taxon>Embryophyta</taxon>
        <taxon>Tracheophyta</taxon>
        <taxon>Spermatophyta</taxon>
        <taxon>Magnoliopsida</taxon>
        <taxon>eudicotyledons</taxon>
        <taxon>Gunneridae</taxon>
        <taxon>Pentapetalae</taxon>
        <taxon>asterids</taxon>
        <taxon>Ericales</taxon>
        <taxon>Theaceae</taxon>
        <taxon>Camellia</taxon>
    </lineage>
</organism>
<dbReference type="GO" id="GO:0016491">
    <property type="term" value="F:oxidoreductase activity"/>
    <property type="evidence" value="ECO:0007669"/>
    <property type="project" value="InterPro"/>
</dbReference>
<dbReference type="Proteomes" id="UP000306102">
    <property type="component" value="Unassembled WGS sequence"/>
</dbReference>
<dbReference type="PROSITE" id="PS00063">
    <property type="entry name" value="ALDOKETO_REDUCTASE_3"/>
    <property type="match status" value="1"/>
</dbReference>
<dbReference type="Pfam" id="PF00248">
    <property type="entry name" value="Aldo_ket_red"/>
    <property type="match status" value="1"/>
</dbReference>
<name>A0A4S4DT83_CAMSN</name>
<dbReference type="STRING" id="542762.A0A4S4DT83"/>
<evidence type="ECO:0000313" key="3">
    <source>
        <dbReference type="EMBL" id="THG06462.1"/>
    </source>
</evidence>
<dbReference type="Gene3D" id="3.20.20.100">
    <property type="entry name" value="NADP-dependent oxidoreductase domain"/>
    <property type="match status" value="1"/>
</dbReference>
<dbReference type="EMBL" id="SDRB02010431">
    <property type="protein sequence ID" value="THG06462.1"/>
    <property type="molecule type" value="Genomic_DNA"/>
</dbReference>
<reference evidence="3 4" key="1">
    <citation type="journal article" date="2018" name="Proc. Natl. Acad. Sci. U.S.A.">
        <title>Draft genome sequence of Camellia sinensis var. sinensis provides insights into the evolution of the tea genome and tea quality.</title>
        <authorList>
            <person name="Wei C."/>
            <person name="Yang H."/>
            <person name="Wang S."/>
            <person name="Zhao J."/>
            <person name="Liu C."/>
            <person name="Gao L."/>
            <person name="Xia E."/>
            <person name="Lu Y."/>
            <person name="Tai Y."/>
            <person name="She G."/>
            <person name="Sun J."/>
            <person name="Cao H."/>
            <person name="Tong W."/>
            <person name="Gao Q."/>
            <person name="Li Y."/>
            <person name="Deng W."/>
            <person name="Jiang X."/>
            <person name="Wang W."/>
            <person name="Chen Q."/>
            <person name="Zhang S."/>
            <person name="Li H."/>
            <person name="Wu J."/>
            <person name="Wang P."/>
            <person name="Li P."/>
            <person name="Shi C."/>
            <person name="Zheng F."/>
            <person name="Jian J."/>
            <person name="Huang B."/>
            <person name="Shan D."/>
            <person name="Shi M."/>
            <person name="Fang C."/>
            <person name="Yue Y."/>
            <person name="Li F."/>
            <person name="Li D."/>
            <person name="Wei S."/>
            <person name="Han B."/>
            <person name="Jiang C."/>
            <person name="Yin Y."/>
            <person name="Xia T."/>
            <person name="Zhang Z."/>
            <person name="Bennetzen J.L."/>
            <person name="Zhao S."/>
            <person name="Wan X."/>
        </authorList>
    </citation>
    <scope>NUCLEOTIDE SEQUENCE [LARGE SCALE GENOMIC DNA]</scope>
    <source>
        <strain evidence="4">cv. Shuchazao</strain>
        <tissue evidence="3">Leaf</tissue>
    </source>
</reference>
<keyword evidence="1" id="KW-1133">Transmembrane helix</keyword>
<gene>
    <name evidence="3" type="ORF">TEA_029106</name>
</gene>
<comment type="caution">
    <text evidence="3">The sequence shown here is derived from an EMBL/GenBank/DDBJ whole genome shotgun (WGS) entry which is preliminary data.</text>
</comment>
<dbReference type="InterPro" id="IPR020471">
    <property type="entry name" value="AKR"/>
</dbReference>
<sequence>MGIDDPGTSRFVHGFLQLGSSAAVAVFLFLVGARGTLWGTNQVMDCEILKEIAEAKGKTVAQVCLRWVYEQGVSVLVKSFNKERMKENLDIFDWTLSPEESKKIDQIPQQKGCPGLEFTSDQGLYKSVEELWDGKI</sequence>
<evidence type="ECO:0000256" key="1">
    <source>
        <dbReference type="SAM" id="Phobius"/>
    </source>
</evidence>
<feature type="transmembrane region" description="Helical" evidence="1">
    <location>
        <begin position="12"/>
        <end position="31"/>
    </location>
</feature>
<dbReference type="SUPFAM" id="SSF51430">
    <property type="entry name" value="NAD(P)-linked oxidoreductase"/>
    <property type="match status" value="1"/>
</dbReference>
<dbReference type="InterPro" id="IPR018170">
    <property type="entry name" value="Aldo/ket_reductase_CS"/>
</dbReference>
<keyword evidence="4" id="KW-1185">Reference proteome</keyword>
<keyword evidence="1" id="KW-0472">Membrane</keyword>
<protein>
    <recommendedName>
        <fullName evidence="2">NADP-dependent oxidoreductase domain-containing protein</fullName>
    </recommendedName>
</protein>
<feature type="domain" description="NADP-dependent oxidoreductase" evidence="2">
    <location>
        <begin position="45"/>
        <end position="107"/>
    </location>
</feature>
<dbReference type="InterPro" id="IPR036812">
    <property type="entry name" value="NAD(P)_OxRdtase_dom_sf"/>
</dbReference>
<evidence type="ECO:0000313" key="4">
    <source>
        <dbReference type="Proteomes" id="UP000306102"/>
    </source>
</evidence>
<evidence type="ECO:0000259" key="2">
    <source>
        <dbReference type="Pfam" id="PF00248"/>
    </source>
</evidence>